<dbReference type="EMBL" id="JBBKZU010000030">
    <property type="protein sequence ID" value="MEJ8816092.1"/>
    <property type="molecule type" value="Genomic_DNA"/>
</dbReference>
<dbReference type="InterPro" id="IPR011545">
    <property type="entry name" value="DEAD/DEAH_box_helicase_dom"/>
</dbReference>
<dbReference type="GO" id="GO:0004386">
    <property type="term" value="F:helicase activity"/>
    <property type="evidence" value="ECO:0007669"/>
    <property type="project" value="UniProtKB-KW"/>
</dbReference>
<dbReference type="InterPro" id="IPR027417">
    <property type="entry name" value="P-loop_NTPase"/>
</dbReference>
<evidence type="ECO:0000256" key="3">
    <source>
        <dbReference type="ARBA" id="ARBA00022806"/>
    </source>
</evidence>
<evidence type="ECO:0000259" key="5">
    <source>
        <dbReference type="PROSITE" id="PS51192"/>
    </source>
</evidence>
<keyword evidence="2" id="KW-0378">Hydrolase</keyword>
<dbReference type="PANTHER" id="PTHR47961">
    <property type="entry name" value="DNA POLYMERASE THETA, PUTATIVE (AFU_ORTHOLOGUE AFUA_1G05260)-RELATED"/>
    <property type="match status" value="1"/>
</dbReference>
<gene>
    <name evidence="6" type="ORF">WKW77_33925</name>
</gene>
<accession>A0ABU8VSH1</accession>
<evidence type="ECO:0000256" key="4">
    <source>
        <dbReference type="ARBA" id="ARBA00022840"/>
    </source>
</evidence>
<evidence type="ECO:0000313" key="7">
    <source>
        <dbReference type="Proteomes" id="UP001365846"/>
    </source>
</evidence>
<dbReference type="InterPro" id="IPR014001">
    <property type="entry name" value="Helicase_ATP-bd"/>
</dbReference>
<dbReference type="InterPro" id="IPR001650">
    <property type="entry name" value="Helicase_C-like"/>
</dbReference>
<evidence type="ECO:0000256" key="1">
    <source>
        <dbReference type="ARBA" id="ARBA00022741"/>
    </source>
</evidence>
<proteinExistence type="predicted"/>
<dbReference type="InterPro" id="IPR050474">
    <property type="entry name" value="Hel308_SKI2-like"/>
</dbReference>
<evidence type="ECO:0000313" key="6">
    <source>
        <dbReference type="EMBL" id="MEJ8816092.1"/>
    </source>
</evidence>
<reference evidence="6 7" key="1">
    <citation type="submission" date="2024-03" db="EMBL/GenBank/DDBJ databases">
        <title>Novel species of the genus Variovorax.</title>
        <authorList>
            <person name="Liu Q."/>
            <person name="Xin Y.-H."/>
        </authorList>
    </citation>
    <scope>NUCLEOTIDE SEQUENCE [LARGE SCALE GENOMIC DNA]</scope>
    <source>
        <strain evidence="6 7">KACC 18899</strain>
    </source>
</reference>
<organism evidence="6 7">
    <name type="scientific">Variovorax ureilyticus</name>
    <dbReference type="NCBI Taxonomy" id="1836198"/>
    <lineage>
        <taxon>Bacteria</taxon>
        <taxon>Pseudomonadati</taxon>
        <taxon>Pseudomonadota</taxon>
        <taxon>Betaproteobacteria</taxon>
        <taxon>Burkholderiales</taxon>
        <taxon>Comamonadaceae</taxon>
        <taxon>Variovorax</taxon>
    </lineage>
</organism>
<sequence>MAAFDQERLELAERLRRSLAIKNRLLPEQARAFVRGLQVTWHVPPIQWRERESDDLLADARRLMHAAEIFREVEGDSSDQAMDCYRRAGELLEWLTRADTQSNDMAPLALLAGAAFQLGGLPAMSTALLGQIKAPEAGIRLFLTFLKGDFNGVIDEVLSFWNEHADMTRRDAPASLLEHEDPERLKWYFTVEIVRSVGLVAATLRQGNRERWELALRKLTALEKLATRSFGDDVSLLITLLTAVAKGYGAASIYGPIAQLSRVNPERAPRLRRFARDQFGRGRGILWPSQARGLDRLLESSSFALCTPTGSGKTLVANLALVKELMLASEDESMGALALYLVPSRALAGEVEAKLVSELGNDLIVTGLYGGTDWGITDYWLNAERPTVLVATVEKADALMRYVGPLIIARLRLLVVDEAHQVVAQDRDRTLLDFAEHSSRALRLEGFVSRLLARVPNIARIALTAVAGGAAGPVARWVEGNADATPIGTNYRSTRQLIGSLECTPGSAGRMQVDMMNGAMLHVRGRDEAVYIPLRIPPMPLLPASMRNSIYRYNEVNVLWTALHLLEADRRILISVAQQPEQTMRWFNEALALPSWADIPKFKVPTDPEARARFEEARLTCVDYCGEDAYEVALLDHGIATSHGQMPQRLRRLMTGLIERRICPITVATATLTEGVNLPFDLIFVPDLTRRVFDNETQRSTVAPMSTAEFRNLAGRAGRPGSASGLEGMTLVALPTAPSATARGQLPQQRRQIRDIRSHYDNLVDALVEEEQSGEDPLCPLALLLETLAERAGTMLGIRGAQFLQWLEETAPDRISATAGTGQTDEQSRLADSLDELDGVLLAAIEELAMGETSGQTGADLEASLRSIWRRSFSHAAAVREAWLEQAFVRRGQGITDAIYRDAEERRRLYQYGFPPHVGRRFEHIAPRMRAVVSAAGNYGSIQGRARLAVFKELGALVASDRGFGFRARATATDQALMQDWEIPLAWWLRTPGSEAPIPSDLRAWQRFVADNFEFRLGVAVGAVVAQAWSAGSNDPSSVPSLEDWRETTGLPWFGFWAREMLRWGTLDPFIAFALAQGLAGTRDRAADRRREFESWMESEYDDIEGEDWIDPRYFLKWERTLESSDQAATAATIRQARLTGTNGVRGTYSVHPIRRPGAVHWIDASGFELATTAEEPVTRRGYQDDFQLEASDGLWKVRRVFRSV</sequence>
<dbReference type="PANTHER" id="PTHR47961:SF6">
    <property type="entry name" value="DNA-DIRECTED DNA POLYMERASE"/>
    <property type="match status" value="1"/>
</dbReference>
<dbReference type="RefSeq" id="WP_340361287.1">
    <property type="nucleotide sequence ID" value="NZ_JBBKZU010000030.1"/>
</dbReference>
<dbReference type="Proteomes" id="UP001365846">
    <property type="component" value="Unassembled WGS sequence"/>
</dbReference>
<keyword evidence="7" id="KW-1185">Reference proteome</keyword>
<keyword evidence="3 6" id="KW-0347">Helicase</keyword>
<protein>
    <submittedName>
        <fullName evidence="6">DEAD/DEAH box helicase</fullName>
    </submittedName>
</protein>
<dbReference type="Pfam" id="PF00270">
    <property type="entry name" value="DEAD"/>
    <property type="match status" value="1"/>
</dbReference>
<dbReference type="Gene3D" id="3.40.50.300">
    <property type="entry name" value="P-loop containing nucleotide triphosphate hydrolases"/>
    <property type="match status" value="2"/>
</dbReference>
<dbReference type="SMART" id="SM00487">
    <property type="entry name" value="DEXDc"/>
    <property type="match status" value="1"/>
</dbReference>
<keyword evidence="4" id="KW-0067">ATP-binding</keyword>
<name>A0ABU8VSH1_9BURK</name>
<dbReference type="PROSITE" id="PS51192">
    <property type="entry name" value="HELICASE_ATP_BIND_1"/>
    <property type="match status" value="1"/>
</dbReference>
<feature type="domain" description="Helicase ATP-binding" evidence="5">
    <location>
        <begin position="294"/>
        <end position="465"/>
    </location>
</feature>
<evidence type="ECO:0000256" key="2">
    <source>
        <dbReference type="ARBA" id="ARBA00022801"/>
    </source>
</evidence>
<comment type="caution">
    <text evidence="6">The sequence shown here is derived from an EMBL/GenBank/DDBJ whole genome shotgun (WGS) entry which is preliminary data.</text>
</comment>
<dbReference type="SUPFAM" id="SSF52540">
    <property type="entry name" value="P-loop containing nucleoside triphosphate hydrolases"/>
    <property type="match status" value="1"/>
</dbReference>
<dbReference type="SMART" id="SM00490">
    <property type="entry name" value="HELICc"/>
    <property type="match status" value="1"/>
</dbReference>
<keyword evidence="1" id="KW-0547">Nucleotide-binding</keyword>